<reference evidence="2 3" key="1">
    <citation type="submission" date="2023-06" db="EMBL/GenBank/DDBJ databases">
        <title>Aquibacillus rhizosphaerae LR5S19.</title>
        <authorList>
            <person name="Sun J.-Q."/>
        </authorList>
    </citation>
    <scope>NUCLEOTIDE SEQUENCE [LARGE SCALE GENOMIC DNA]</scope>
    <source>
        <strain evidence="2 3">LR5S19</strain>
    </source>
</reference>
<evidence type="ECO:0000313" key="2">
    <source>
        <dbReference type="EMBL" id="MDL4840046.1"/>
    </source>
</evidence>
<comment type="caution">
    <text evidence="2">The sequence shown here is derived from an EMBL/GenBank/DDBJ whole genome shotgun (WGS) entry which is preliminary data.</text>
</comment>
<protein>
    <recommendedName>
        <fullName evidence="4">Flagellar hook-length control protein-like C-terminal domain-containing protein</fullName>
    </recommendedName>
</protein>
<evidence type="ECO:0000256" key="1">
    <source>
        <dbReference type="SAM" id="MobiDB-lite"/>
    </source>
</evidence>
<evidence type="ECO:0008006" key="4">
    <source>
        <dbReference type="Google" id="ProtNLM"/>
    </source>
</evidence>
<feature type="compositionally biased region" description="Basic and acidic residues" evidence="1">
    <location>
        <begin position="601"/>
        <end position="616"/>
    </location>
</feature>
<name>A0ABT7L2G0_9BACI</name>
<dbReference type="Proteomes" id="UP001235343">
    <property type="component" value="Unassembled WGS sequence"/>
</dbReference>
<dbReference type="EMBL" id="JASTZU010000021">
    <property type="protein sequence ID" value="MDL4840046.1"/>
    <property type="molecule type" value="Genomic_DNA"/>
</dbReference>
<gene>
    <name evidence="2" type="ORF">QQS35_06195</name>
</gene>
<evidence type="ECO:0000313" key="3">
    <source>
        <dbReference type="Proteomes" id="UP001235343"/>
    </source>
</evidence>
<feature type="region of interest" description="Disordered" evidence="1">
    <location>
        <begin position="597"/>
        <end position="616"/>
    </location>
</feature>
<accession>A0ABT7L2G0</accession>
<proteinExistence type="predicted"/>
<keyword evidence="3" id="KW-1185">Reference proteome</keyword>
<sequence length="616" mass="70584">MTGTNPFTSTILKTFHSQRVNNEQQLRPGNVLSGKVLEIYPNQRAMIQLGGKQLVAQLETSLNLHNSYWFQVKSVGDMLRLKVLVDKPLTNKNQAELLLKELGLTVSKEHLDFITTLIEKNIPFDKNSLSQALELSNNQQNREFSQKVLLEMMRRNLPITSSVLQALIMKDTSSIQEQLISLNSEISKQDNLSAVQRLLTERIMPFVNQSVNEPKTEIVKMILDGINRQDDKMFTLLKKSTLLTSPSSFNDWQRSWSNWQVETGIDYIQGNDKVDNRIKLPFDLDANHFLDALYKLRNNQLPISQSLINQFSQLVNKLDQNLESATIENQLRNFIKKNDLLYKINGLLTDSEKVIMNNWLENRLNNKSGELLPVLKDIAFKQLPVEMEKLMTDLISKLEPNQPQTNIGTKELFLTQLKQFLLFSGIDHESFIHRGKFDQLNIANEQSLKSLVLQALQEGNGSQMEKLEKLLHSLNGIQLTSVQQEGPMIQTSIHLPADKFGLKSDVQIDFESRKDETGKINPDFCQIIFYLDLNTIGETIINMSIQKRLVNVTVYNQHSQLEDMLSKYKTALKMGLNKIDYHLSTVQFKSSNVKQSVHSSDTNEVKSHRQGVDFRI</sequence>
<organism evidence="2 3">
    <name type="scientific">Aquibacillus rhizosphaerae</name>
    <dbReference type="NCBI Taxonomy" id="3051431"/>
    <lineage>
        <taxon>Bacteria</taxon>
        <taxon>Bacillati</taxon>
        <taxon>Bacillota</taxon>
        <taxon>Bacilli</taxon>
        <taxon>Bacillales</taxon>
        <taxon>Bacillaceae</taxon>
        <taxon>Aquibacillus</taxon>
    </lineage>
</organism>
<dbReference type="RefSeq" id="WP_285931044.1">
    <property type="nucleotide sequence ID" value="NZ_JASTZU010000021.1"/>
</dbReference>